<gene>
    <name evidence="1" type="primary">Contig19188.g20346</name>
    <name evidence="1" type="ORF">STYLEM_7544</name>
</gene>
<proteinExistence type="predicted"/>
<dbReference type="Gene3D" id="3.90.550.20">
    <property type="match status" value="1"/>
</dbReference>
<dbReference type="EMBL" id="CCKQ01007207">
    <property type="protein sequence ID" value="CDW78564.1"/>
    <property type="molecule type" value="Genomic_DNA"/>
</dbReference>
<accession>A0A078A8L2</accession>
<sequence>MLGFCLIPRPTSTTYTFFKLFQREMDRYLTKQTNSFNIDHNHEYEEFRKAGEPSTFVDRVYKKSEQPRIPFKSHRIWVTDLNNPREMLTIFKDVFLVNQLSKTNQVLDSSASKVGQKWDHYIWTQDKTLIPETVKFFKRIGVEVRELKELPNYKGQIRETIDNYMIDGIGVGVACDILRMLINYDEGGLYLDMDFYIEEWDANLNYYFDFFGFRDREFDVQYFTTWGFGSKPGHIIHKTYLEIFNDFTQMDAAKRPYFINECMYKAVGAVLFKTGPFYYGKIFSKFNNLEGNQDVLIENPTYTNIYDTEFKFEDKGEIKNVTIRLIGRQFGQGSWTRDYQDLQIFGWPELSIAKNL</sequence>
<keyword evidence="2" id="KW-1185">Reference proteome</keyword>
<dbReference type="InterPro" id="IPR029044">
    <property type="entry name" value="Nucleotide-diphossugar_trans"/>
</dbReference>
<evidence type="ECO:0000313" key="1">
    <source>
        <dbReference type="EMBL" id="CDW78564.1"/>
    </source>
</evidence>
<dbReference type="AlphaFoldDB" id="A0A078A8L2"/>
<dbReference type="OrthoDB" id="409543at2759"/>
<dbReference type="InParanoid" id="A0A078A8L2"/>
<dbReference type="Proteomes" id="UP000039865">
    <property type="component" value="Unassembled WGS sequence"/>
</dbReference>
<evidence type="ECO:0000313" key="2">
    <source>
        <dbReference type="Proteomes" id="UP000039865"/>
    </source>
</evidence>
<dbReference type="SUPFAM" id="SSF53448">
    <property type="entry name" value="Nucleotide-diphospho-sugar transferases"/>
    <property type="match status" value="1"/>
</dbReference>
<reference evidence="1 2" key="1">
    <citation type="submission" date="2014-06" db="EMBL/GenBank/DDBJ databases">
        <authorList>
            <person name="Swart Estienne"/>
        </authorList>
    </citation>
    <scope>NUCLEOTIDE SEQUENCE [LARGE SCALE GENOMIC DNA]</scope>
    <source>
        <strain evidence="1 2">130c</strain>
    </source>
</reference>
<protein>
    <submittedName>
        <fullName evidence="1">Uncharacterized protein</fullName>
    </submittedName>
</protein>
<name>A0A078A8L2_STYLE</name>
<organism evidence="1 2">
    <name type="scientific">Stylonychia lemnae</name>
    <name type="common">Ciliate</name>
    <dbReference type="NCBI Taxonomy" id="5949"/>
    <lineage>
        <taxon>Eukaryota</taxon>
        <taxon>Sar</taxon>
        <taxon>Alveolata</taxon>
        <taxon>Ciliophora</taxon>
        <taxon>Intramacronucleata</taxon>
        <taxon>Spirotrichea</taxon>
        <taxon>Stichotrichia</taxon>
        <taxon>Sporadotrichida</taxon>
        <taxon>Oxytrichidae</taxon>
        <taxon>Stylonychinae</taxon>
        <taxon>Stylonychia</taxon>
    </lineage>
</organism>